<evidence type="ECO:0000313" key="1">
    <source>
        <dbReference type="EMBL" id="NDW04362.1"/>
    </source>
</evidence>
<comment type="caution">
    <text evidence="1">The sequence shown here is derived from an EMBL/GenBank/DDBJ whole genome shotgun (WGS) entry which is preliminary data.</text>
</comment>
<evidence type="ECO:0000313" key="2">
    <source>
        <dbReference type="Proteomes" id="UP000469011"/>
    </source>
</evidence>
<reference evidence="1 2" key="1">
    <citation type="submission" date="2020-01" db="EMBL/GenBank/DDBJ databases">
        <title>Jiella pacifica sp. nov.</title>
        <authorList>
            <person name="Xue Z."/>
            <person name="Zhu S."/>
            <person name="Chen J."/>
            <person name="Yang J."/>
        </authorList>
    </citation>
    <scope>NUCLEOTIDE SEQUENCE [LARGE SCALE GENOMIC DNA]</scope>
    <source>
        <strain evidence="1 2">40Bstr34</strain>
    </source>
</reference>
<organism evidence="1 2">
    <name type="scientific">Jiella pacifica</name>
    <dbReference type="NCBI Taxonomy" id="2696469"/>
    <lineage>
        <taxon>Bacteria</taxon>
        <taxon>Pseudomonadati</taxon>
        <taxon>Pseudomonadota</taxon>
        <taxon>Alphaproteobacteria</taxon>
        <taxon>Hyphomicrobiales</taxon>
        <taxon>Aurantimonadaceae</taxon>
        <taxon>Jiella</taxon>
    </lineage>
</organism>
<name>A0A6N9T1A3_9HYPH</name>
<dbReference type="EMBL" id="JAAAMG010000005">
    <property type="protein sequence ID" value="NDW04362.1"/>
    <property type="molecule type" value="Genomic_DNA"/>
</dbReference>
<dbReference type="AlphaFoldDB" id="A0A6N9T1A3"/>
<dbReference type="Proteomes" id="UP000469011">
    <property type="component" value="Unassembled WGS sequence"/>
</dbReference>
<protein>
    <submittedName>
        <fullName evidence="1">Uncharacterized protein</fullName>
    </submittedName>
</protein>
<dbReference type="RefSeq" id="WP_163462545.1">
    <property type="nucleotide sequence ID" value="NZ_JAAAMG010000005.1"/>
</dbReference>
<proteinExistence type="predicted"/>
<accession>A0A6N9T1A3</accession>
<sequence length="232" mass="24950">MLRIIFAVLAVGLALLCAFLFAEVRRDVPAISAAGDLMARPRLWRNSADLLEGYLASVGSRKDCDPRFDRSLAILELARADLLAAPSNADPTRVRIAQETALTRVRHALRCAPQDGATWLYAAMLEAALGEPPTTVARSLELSALITPYDAAVLMQRIRFVGSLQGRGLPGVEAIFERDLLTLAKWGCLADLEAVAGALPPPAAALMRIMPMAGIEPRRRKIIQNAGRTSGG</sequence>
<gene>
    <name evidence="1" type="ORF">GTK09_07955</name>
</gene>
<keyword evidence="2" id="KW-1185">Reference proteome</keyword>